<dbReference type="AlphaFoldDB" id="C5M8X6"/>
<protein>
    <submittedName>
        <fullName evidence="3">Uncharacterized protein</fullName>
    </submittedName>
</protein>
<dbReference type="GO" id="GO:0016020">
    <property type="term" value="C:membrane"/>
    <property type="evidence" value="ECO:0007669"/>
    <property type="project" value="TreeGrafter"/>
</dbReference>
<dbReference type="KEGG" id="ctp:CTRG_02848"/>
<keyword evidence="4" id="KW-1185">Reference proteome</keyword>
<dbReference type="PANTHER" id="PTHR41807:SF1">
    <property type="entry name" value="GLUTATHIONE TRANSFERASE 3"/>
    <property type="match status" value="1"/>
</dbReference>
<accession>C5M8X6</accession>
<dbReference type="VEuPathDB" id="FungiDB:CTRG_02848"/>
<keyword evidence="2" id="KW-1133">Transmembrane helix</keyword>
<dbReference type="PANTHER" id="PTHR41807">
    <property type="entry name" value="GLUTATHIONE TRANSFERASE 3"/>
    <property type="match status" value="1"/>
</dbReference>
<organism evidence="3 4">
    <name type="scientific">Candida tropicalis (strain ATCC MYA-3404 / T1)</name>
    <name type="common">Yeast</name>
    <dbReference type="NCBI Taxonomy" id="294747"/>
    <lineage>
        <taxon>Eukaryota</taxon>
        <taxon>Fungi</taxon>
        <taxon>Dikarya</taxon>
        <taxon>Ascomycota</taxon>
        <taxon>Saccharomycotina</taxon>
        <taxon>Pichiomycetes</taxon>
        <taxon>Debaryomycetaceae</taxon>
        <taxon>Candida/Lodderomyces clade</taxon>
        <taxon>Candida</taxon>
    </lineage>
</organism>
<feature type="region of interest" description="Disordered" evidence="1">
    <location>
        <begin position="52"/>
        <end position="147"/>
    </location>
</feature>
<reference evidence="3 4" key="1">
    <citation type="journal article" date="2009" name="Nature">
        <title>Evolution of pathogenicity and sexual reproduction in eight Candida genomes.</title>
        <authorList>
            <person name="Butler G."/>
            <person name="Rasmussen M.D."/>
            <person name="Lin M.F."/>
            <person name="Santos M.A."/>
            <person name="Sakthikumar S."/>
            <person name="Munro C.A."/>
            <person name="Rheinbay E."/>
            <person name="Grabherr M."/>
            <person name="Forche A."/>
            <person name="Reedy J.L."/>
            <person name="Agrafioti I."/>
            <person name="Arnaud M.B."/>
            <person name="Bates S."/>
            <person name="Brown A.J."/>
            <person name="Brunke S."/>
            <person name="Costanzo M.C."/>
            <person name="Fitzpatrick D.A."/>
            <person name="de Groot P.W."/>
            <person name="Harris D."/>
            <person name="Hoyer L.L."/>
            <person name="Hube B."/>
            <person name="Klis F.M."/>
            <person name="Kodira C."/>
            <person name="Lennard N."/>
            <person name="Logue M.E."/>
            <person name="Martin R."/>
            <person name="Neiman A.M."/>
            <person name="Nikolaou E."/>
            <person name="Quail M.A."/>
            <person name="Quinn J."/>
            <person name="Santos M.C."/>
            <person name="Schmitzberger F.F."/>
            <person name="Sherlock G."/>
            <person name="Shah P."/>
            <person name="Silverstein K.A."/>
            <person name="Skrzypek M.S."/>
            <person name="Soll D."/>
            <person name="Staggs R."/>
            <person name="Stansfield I."/>
            <person name="Stumpf M.P."/>
            <person name="Sudbery P.E."/>
            <person name="Srikantha T."/>
            <person name="Zeng Q."/>
            <person name="Berman J."/>
            <person name="Berriman M."/>
            <person name="Heitman J."/>
            <person name="Gow N.A."/>
            <person name="Lorenz M.C."/>
            <person name="Birren B.W."/>
            <person name="Kellis M."/>
            <person name="Cuomo C.A."/>
        </authorList>
    </citation>
    <scope>NUCLEOTIDE SEQUENCE [LARGE SCALE GENOMIC DNA]</scope>
    <source>
        <strain evidence="4">ATCC MYA-3404 / T1</strain>
    </source>
</reference>
<dbReference type="STRING" id="294747.C5M8X6"/>
<feature type="transmembrane region" description="Helical" evidence="2">
    <location>
        <begin position="352"/>
        <end position="369"/>
    </location>
</feature>
<dbReference type="GeneID" id="8300351"/>
<dbReference type="eggNOG" id="ENOG502S2H3">
    <property type="taxonomic scope" value="Eukaryota"/>
</dbReference>
<evidence type="ECO:0000313" key="3">
    <source>
        <dbReference type="EMBL" id="EER34030.1"/>
    </source>
</evidence>
<keyword evidence="2" id="KW-0472">Membrane</keyword>
<evidence type="ECO:0000256" key="2">
    <source>
        <dbReference type="SAM" id="Phobius"/>
    </source>
</evidence>
<dbReference type="EMBL" id="GG692397">
    <property type="protein sequence ID" value="EER34030.1"/>
    <property type="molecule type" value="Genomic_DNA"/>
</dbReference>
<feature type="transmembrane region" description="Helical" evidence="2">
    <location>
        <begin position="257"/>
        <end position="277"/>
    </location>
</feature>
<evidence type="ECO:0000313" key="4">
    <source>
        <dbReference type="Proteomes" id="UP000002037"/>
    </source>
</evidence>
<keyword evidence="2" id="KW-0812">Transmembrane</keyword>
<proteinExistence type="predicted"/>
<feature type="compositionally biased region" description="Acidic residues" evidence="1">
    <location>
        <begin position="58"/>
        <end position="80"/>
    </location>
</feature>
<sequence>MDLLKKKTKAELAKLSRSLDININSKTSKTILIEKIEEHVEENPDDIDIINKFLKGDDDNELPESSSSDDDDIVEIEEQVEIQKEEEQPEDDDDEEEEEEEVEEGDEEEEQEEEEEEEEEGEDDEEKEEQDDDDEEEDKDYEAPPPLNLKEWVLDPIIAKSEDAIETFYNFTDCVGITYLRESEKLRDQLSSTVTLNYLQILLEFLIFIFNFTKIVPLNENKLIHQIFFDNLPYLSNSTLPTLEITQLFNGKSLITLFIWIISSVLIPGLLSYFINFTSRVIEIEDDEYLFRIHSFDPFIFALSKILTFYFIGQANSIGFLQCDCLISGLFNKSLINLGLYQNYATNSLGNLPYVIGAVNVLISIYAQFEEY</sequence>
<dbReference type="RefSeq" id="XP_002548551.1">
    <property type="nucleotide sequence ID" value="XM_002548505.1"/>
</dbReference>
<name>C5M8X6_CANTT</name>
<feature type="compositionally biased region" description="Acidic residues" evidence="1">
    <location>
        <begin position="87"/>
        <end position="140"/>
    </location>
</feature>
<feature type="transmembrane region" description="Helical" evidence="2">
    <location>
        <begin position="289"/>
        <end position="312"/>
    </location>
</feature>
<dbReference type="Proteomes" id="UP000002037">
    <property type="component" value="Unassembled WGS sequence"/>
</dbReference>
<feature type="transmembrane region" description="Helical" evidence="2">
    <location>
        <begin position="195"/>
        <end position="213"/>
    </location>
</feature>
<gene>
    <name evidence="3" type="ORF">CTRG_02848</name>
</gene>
<evidence type="ECO:0000256" key="1">
    <source>
        <dbReference type="SAM" id="MobiDB-lite"/>
    </source>
</evidence>
<dbReference type="HOGENOM" id="CLU_882771_0_0_1"/>
<dbReference type="InterPro" id="IPR038872">
    <property type="entry name" value="Put_GTT3"/>
</dbReference>
<dbReference type="OrthoDB" id="4034134at2759"/>